<keyword evidence="5" id="KW-1185">Reference proteome</keyword>
<evidence type="ECO:0000313" key="5">
    <source>
        <dbReference type="Proteomes" id="UP000216411"/>
    </source>
</evidence>
<evidence type="ECO:0000313" key="6">
    <source>
        <dbReference type="Proteomes" id="UP000247523"/>
    </source>
</evidence>
<accession>A0A255IIU2</accession>
<evidence type="ECO:0000313" key="3">
    <source>
        <dbReference type="EMBL" id="PXV91599.1"/>
    </source>
</evidence>
<proteinExistence type="predicted"/>
<feature type="compositionally biased region" description="Low complexity" evidence="1">
    <location>
        <begin position="28"/>
        <end position="39"/>
    </location>
</feature>
<keyword evidence="2" id="KW-0732">Signal</keyword>
<evidence type="ECO:0008006" key="7">
    <source>
        <dbReference type="Google" id="ProtNLM"/>
    </source>
</evidence>
<feature type="chain" id="PRO_5038223325" description="Lipoprotein" evidence="2">
    <location>
        <begin position="21"/>
        <end position="255"/>
    </location>
</feature>
<feature type="compositionally biased region" description="Polar residues" evidence="1">
    <location>
        <begin position="40"/>
        <end position="57"/>
    </location>
</feature>
<protein>
    <recommendedName>
        <fullName evidence="7">Lipoprotein</fullName>
    </recommendedName>
</protein>
<dbReference type="Proteomes" id="UP000247523">
    <property type="component" value="Unassembled WGS sequence"/>
</dbReference>
<dbReference type="OrthoDB" id="2086390at2"/>
<organism evidence="3 6">
    <name type="scientific">Lachnotalea glycerini</name>
    <dbReference type="NCBI Taxonomy" id="1763509"/>
    <lineage>
        <taxon>Bacteria</taxon>
        <taxon>Bacillati</taxon>
        <taxon>Bacillota</taxon>
        <taxon>Clostridia</taxon>
        <taxon>Lachnospirales</taxon>
        <taxon>Lachnospiraceae</taxon>
        <taxon>Lachnotalea</taxon>
    </lineage>
</organism>
<evidence type="ECO:0000256" key="1">
    <source>
        <dbReference type="SAM" id="MobiDB-lite"/>
    </source>
</evidence>
<feature type="region of interest" description="Disordered" evidence="1">
    <location>
        <begin position="28"/>
        <end position="63"/>
    </location>
</feature>
<sequence>MKLKAYIMLLNLLFILALSACSTNKINSTTNSSKSSTITDSAQMNDVSTSESAADTSYSEDEDASPANAYKAVLQNEVSFLSTEDNHEFSLKEFLEKNSEYEGSYKVTNFTVIDMDKDQIPEVVLELSLGDSPEQYEILHYINGMVYGYNFVYRGFEMPKEDGTYSYADSAADAGINKILNFNSDTVETETLGYSQADLSGDDAVVSYFINNASVTEDDYNAFCDQQNEKKDVQWYELSDENIETIVSMDFNTNS</sequence>
<dbReference type="AlphaFoldDB" id="A0A255IIU2"/>
<gene>
    <name evidence="3" type="ORF">C8E03_103156</name>
    <name evidence="4" type="ORF">CG710_016775</name>
</gene>
<reference evidence="4 5" key="1">
    <citation type="journal article" date="2017" name="Genome Announc.">
        <title>Draft Genome Sequence of a Sporulating and Motile Strain of Lachnotalea glycerini Isolated from Water in Quebec City, Canada.</title>
        <authorList>
            <person name="Maheux A.F."/>
            <person name="Boudreau D.K."/>
            <person name="Berube E."/>
            <person name="Boissinot M."/>
            <person name="Raymond F."/>
            <person name="Brodeur S."/>
            <person name="Corbeil J."/>
            <person name="Isabel S."/>
            <person name="Omar R.F."/>
            <person name="Bergeron M.G."/>
        </authorList>
    </citation>
    <scope>NUCLEOTIDE SEQUENCE [LARGE SCALE GENOMIC DNA]</scope>
    <source>
        <strain evidence="4 5">CCRI-19302</strain>
    </source>
</reference>
<dbReference type="RefSeq" id="WP_094377097.1">
    <property type="nucleotide sequence ID" value="NZ_NOKA02000051.1"/>
</dbReference>
<name>A0A255IIU2_9FIRM</name>
<comment type="caution">
    <text evidence="3">The sequence shown here is derived from an EMBL/GenBank/DDBJ whole genome shotgun (WGS) entry which is preliminary data.</text>
</comment>
<reference evidence="4" key="3">
    <citation type="submission" date="2018-07" db="EMBL/GenBank/DDBJ databases">
        <authorList>
            <person name="Quirk P.G."/>
            <person name="Krulwich T.A."/>
        </authorList>
    </citation>
    <scope>NUCLEOTIDE SEQUENCE</scope>
    <source>
        <strain evidence="4">CCRI-19302</strain>
    </source>
</reference>
<evidence type="ECO:0000256" key="2">
    <source>
        <dbReference type="SAM" id="SignalP"/>
    </source>
</evidence>
<dbReference type="PROSITE" id="PS51257">
    <property type="entry name" value="PROKAR_LIPOPROTEIN"/>
    <property type="match status" value="1"/>
</dbReference>
<dbReference type="EMBL" id="NOKA02000051">
    <property type="protein sequence ID" value="RDY30041.1"/>
    <property type="molecule type" value="Genomic_DNA"/>
</dbReference>
<dbReference type="Proteomes" id="UP000216411">
    <property type="component" value="Unassembled WGS sequence"/>
</dbReference>
<evidence type="ECO:0000313" key="4">
    <source>
        <dbReference type="EMBL" id="RDY30041.1"/>
    </source>
</evidence>
<dbReference type="EMBL" id="QICS01000003">
    <property type="protein sequence ID" value="PXV91599.1"/>
    <property type="molecule type" value="Genomic_DNA"/>
</dbReference>
<reference evidence="3 6" key="2">
    <citation type="submission" date="2018-05" db="EMBL/GenBank/DDBJ databases">
        <title>Genomic Encyclopedia of Type Strains, Phase IV (KMG-IV): sequencing the most valuable type-strain genomes for metagenomic binning, comparative biology and taxonomic classification.</title>
        <authorList>
            <person name="Goeker M."/>
        </authorList>
    </citation>
    <scope>NUCLEOTIDE SEQUENCE [LARGE SCALE GENOMIC DNA]</scope>
    <source>
        <strain evidence="3 6">DSM 28816</strain>
    </source>
</reference>
<feature type="signal peptide" evidence="2">
    <location>
        <begin position="1"/>
        <end position="20"/>
    </location>
</feature>